<keyword evidence="1" id="KW-0732">Signal</keyword>
<evidence type="ECO:0000313" key="2">
    <source>
        <dbReference type="EMBL" id="KAJ7661789.1"/>
    </source>
</evidence>
<proteinExistence type="predicted"/>
<protein>
    <submittedName>
        <fullName evidence="2">Uncharacterized protein</fullName>
    </submittedName>
</protein>
<comment type="caution">
    <text evidence="2">The sequence shown here is derived from an EMBL/GenBank/DDBJ whole genome shotgun (WGS) entry which is preliminary data.</text>
</comment>
<dbReference type="AlphaFoldDB" id="A0AAD7CTR8"/>
<evidence type="ECO:0000256" key="1">
    <source>
        <dbReference type="SAM" id="SignalP"/>
    </source>
</evidence>
<dbReference type="EMBL" id="JARKIE010000246">
    <property type="protein sequence ID" value="KAJ7661789.1"/>
    <property type="molecule type" value="Genomic_DNA"/>
</dbReference>
<accession>A0AAD7CTR8</accession>
<organism evidence="2 3">
    <name type="scientific">Mycena rosella</name>
    <name type="common">Pink bonnet</name>
    <name type="synonym">Agaricus rosellus</name>
    <dbReference type="NCBI Taxonomy" id="1033263"/>
    <lineage>
        <taxon>Eukaryota</taxon>
        <taxon>Fungi</taxon>
        <taxon>Dikarya</taxon>
        <taxon>Basidiomycota</taxon>
        <taxon>Agaricomycotina</taxon>
        <taxon>Agaricomycetes</taxon>
        <taxon>Agaricomycetidae</taxon>
        <taxon>Agaricales</taxon>
        <taxon>Marasmiineae</taxon>
        <taxon>Mycenaceae</taxon>
        <taxon>Mycena</taxon>
    </lineage>
</organism>
<gene>
    <name evidence="2" type="ORF">B0H17DRAFT_1144514</name>
</gene>
<keyword evidence="3" id="KW-1185">Reference proteome</keyword>
<evidence type="ECO:0000313" key="3">
    <source>
        <dbReference type="Proteomes" id="UP001221757"/>
    </source>
</evidence>
<name>A0AAD7CTR8_MYCRO</name>
<dbReference type="Proteomes" id="UP001221757">
    <property type="component" value="Unassembled WGS sequence"/>
</dbReference>
<reference evidence="2" key="1">
    <citation type="submission" date="2023-03" db="EMBL/GenBank/DDBJ databases">
        <title>Massive genome expansion in bonnet fungi (Mycena s.s.) driven by repeated elements and novel gene families across ecological guilds.</title>
        <authorList>
            <consortium name="Lawrence Berkeley National Laboratory"/>
            <person name="Harder C.B."/>
            <person name="Miyauchi S."/>
            <person name="Viragh M."/>
            <person name="Kuo A."/>
            <person name="Thoen E."/>
            <person name="Andreopoulos B."/>
            <person name="Lu D."/>
            <person name="Skrede I."/>
            <person name="Drula E."/>
            <person name="Henrissat B."/>
            <person name="Morin E."/>
            <person name="Kohler A."/>
            <person name="Barry K."/>
            <person name="LaButti K."/>
            <person name="Morin E."/>
            <person name="Salamov A."/>
            <person name="Lipzen A."/>
            <person name="Mereny Z."/>
            <person name="Hegedus B."/>
            <person name="Baldrian P."/>
            <person name="Stursova M."/>
            <person name="Weitz H."/>
            <person name="Taylor A."/>
            <person name="Grigoriev I.V."/>
            <person name="Nagy L.G."/>
            <person name="Martin F."/>
            <person name="Kauserud H."/>
        </authorList>
    </citation>
    <scope>NUCLEOTIDE SEQUENCE</scope>
    <source>
        <strain evidence="2">CBHHK067</strain>
    </source>
</reference>
<feature type="signal peptide" evidence="1">
    <location>
        <begin position="1"/>
        <end position="21"/>
    </location>
</feature>
<feature type="chain" id="PRO_5041922026" evidence="1">
    <location>
        <begin position="22"/>
        <end position="151"/>
    </location>
</feature>
<sequence length="151" mass="16150">MMIWIALFFTTLILRLEPSHGTVLSKRNASCDDLCDPIEGAIIGESNRTTCTNTIAQQYAACRDCLDLDPAADEELQESQQEYDIYLESCGFVGINLKNFTIPGAYAAFQASNSGAQQKSSGSRSGHGGTGMLALLAGVLAAGLLDLVYTF</sequence>